<dbReference type="AlphaFoldDB" id="W9GPZ1"/>
<dbReference type="Pfam" id="PF13559">
    <property type="entry name" value="DUF4129"/>
    <property type="match status" value="1"/>
</dbReference>
<organism evidence="3 4">
    <name type="scientific">Intrasporangium chromatireducens Q5-1</name>
    <dbReference type="NCBI Taxonomy" id="584657"/>
    <lineage>
        <taxon>Bacteria</taxon>
        <taxon>Bacillati</taxon>
        <taxon>Actinomycetota</taxon>
        <taxon>Actinomycetes</taxon>
        <taxon>Micrococcales</taxon>
        <taxon>Intrasporangiaceae</taxon>
        <taxon>Intrasporangium</taxon>
    </lineage>
</organism>
<dbReference type="OrthoDB" id="5198230at2"/>
<protein>
    <recommendedName>
        <fullName evidence="2">Protein-glutamine gamma-glutamyltransferase-like C-terminal domain-containing protein</fullName>
    </recommendedName>
</protein>
<feature type="transmembrane region" description="Helical" evidence="1">
    <location>
        <begin position="74"/>
        <end position="98"/>
    </location>
</feature>
<dbReference type="Proteomes" id="UP000019494">
    <property type="component" value="Unassembled WGS sequence"/>
</dbReference>
<evidence type="ECO:0000313" key="4">
    <source>
        <dbReference type="Proteomes" id="UP000019494"/>
    </source>
</evidence>
<name>W9GPZ1_9MICO</name>
<evidence type="ECO:0000259" key="2">
    <source>
        <dbReference type="Pfam" id="PF13559"/>
    </source>
</evidence>
<evidence type="ECO:0000256" key="1">
    <source>
        <dbReference type="SAM" id="Phobius"/>
    </source>
</evidence>
<gene>
    <name evidence="3" type="ORF">N864_01340</name>
</gene>
<feature type="domain" description="Protein-glutamine gamma-glutamyltransferase-like C-terminal" evidence="2">
    <location>
        <begin position="147"/>
        <end position="214"/>
    </location>
</feature>
<keyword evidence="1" id="KW-0812">Transmembrane</keyword>
<dbReference type="PATRIC" id="fig|584657.3.peg.2146"/>
<dbReference type="InterPro" id="IPR025403">
    <property type="entry name" value="TgpA-like_C"/>
</dbReference>
<sequence>MSRRWVAAWVAAAVAVVVALLLTAVGDPVQLMRPRPVASVPRTTPVPPLPTTTVAPPQVLATGTGEPLGPLSPFVALMVQIVAVLAIVVVLGVIVALIRSVWRRPQFISRPAADFVTQDLPEELLDSGGERLALLATGEPRNAIVAAWLSLETATAATGLAREPAETSTEYTTRVLHTWDIDPRSLADLGALYREARFSRHPLTEEHRRRAMRDLTTLHEDLRRVAAEARGATTT</sequence>
<dbReference type="RefSeq" id="WP_034716393.1">
    <property type="nucleotide sequence ID" value="NZ_AWQS01000075.1"/>
</dbReference>
<proteinExistence type="predicted"/>
<keyword evidence="4" id="KW-1185">Reference proteome</keyword>
<evidence type="ECO:0000313" key="3">
    <source>
        <dbReference type="EMBL" id="EWT05954.1"/>
    </source>
</evidence>
<keyword evidence="1" id="KW-1133">Transmembrane helix</keyword>
<reference evidence="4" key="1">
    <citation type="submission" date="2013-08" db="EMBL/GenBank/DDBJ databases">
        <title>Intrasporangium oryzae NRRL B-24470.</title>
        <authorList>
            <person name="Liu H."/>
            <person name="Wang G."/>
        </authorList>
    </citation>
    <scope>NUCLEOTIDE SEQUENCE [LARGE SCALE GENOMIC DNA]</scope>
    <source>
        <strain evidence="4">Q5-1</strain>
    </source>
</reference>
<comment type="caution">
    <text evidence="3">The sequence shown here is derived from an EMBL/GenBank/DDBJ whole genome shotgun (WGS) entry which is preliminary data.</text>
</comment>
<keyword evidence="1" id="KW-0472">Membrane</keyword>
<dbReference type="EMBL" id="AWQS01000075">
    <property type="protein sequence ID" value="EWT05954.1"/>
    <property type="molecule type" value="Genomic_DNA"/>
</dbReference>
<accession>W9GPZ1</accession>